<protein>
    <submittedName>
        <fullName evidence="2">Uncharacterized protein</fullName>
    </submittedName>
</protein>
<dbReference type="Proteomes" id="UP000533953">
    <property type="component" value="Unassembled WGS sequence"/>
</dbReference>
<dbReference type="EMBL" id="JAASTX010000018">
    <property type="protein sequence ID" value="MBC1492737.1"/>
    <property type="molecule type" value="Genomic_DNA"/>
</dbReference>
<dbReference type="AlphaFoldDB" id="A0A7X1CCR6"/>
<feature type="coiled-coil region" evidence="1">
    <location>
        <begin position="21"/>
        <end position="55"/>
    </location>
</feature>
<organism evidence="2 3">
    <name type="scientific">Listeria booriae</name>
    <dbReference type="NCBI Taxonomy" id="1552123"/>
    <lineage>
        <taxon>Bacteria</taxon>
        <taxon>Bacillati</taxon>
        <taxon>Bacillota</taxon>
        <taxon>Bacilli</taxon>
        <taxon>Bacillales</taxon>
        <taxon>Listeriaceae</taxon>
        <taxon>Listeria</taxon>
    </lineage>
</organism>
<comment type="caution">
    <text evidence="2">The sequence shown here is derived from an EMBL/GenBank/DDBJ whole genome shotgun (WGS) entry which is preliminary data.</text>
</comment>
<sequence>MKKWIIATVAVILVATLVVSLVLQSNNNHELKKSLQQAEQKKTQLSNEMKKLESSDVAFSPSELAFMKDTMTTYLSYTNENYSKRFKALEGKIDSGVLNELQGGAATEVPKMKFENKVNGMTIYLNTTEPKSYLMQIETTYTINHESMGKATQLYQVQIEKKEDHYVLDKMQVLGVVQ</sequence>
<evidence type="ECO:0000313" key="3">
    <source>
        <dbReference type="Proteomes" id="UP000533953"/>
    </source>
</evidence>
<gene>
    <name evidence="2" type="ORF">HCI99_13005</name>
</gene>
<accession>A0A7X1CCR6</accession>
<dbReference type="RefSeq" id="WP_185417917.1">
    <property type="nucleotide sequence ID" value="NZ_JAASTX010000018.1"/>
</dbReference>
<proteinExistence type="predicted"/>
<evidence type="ECO:0000256" key="1">
    <source>
        <dbReference type="SAM" id="Coils"/>
    </source>
</evidence>
<reference evidence="2 3" key="1">
    <citation type="submission" date="2020-03" db="EMBL/GenBank/DDBJ databases">
        <title>Soil Listeria distribution.</title>
        <authorList>
            <person name="Liao J."/>
            <person name="Wiedmann M."/>
        </authorList>
    </citation>
    <scope>NUCLEOTIDE SEQUENCE [LARGE SCALE GENOMIC DNA]</scope>
    <source>
        <strain evidence="2 3">FSL L7-1547</strain>
    </source>
</reference>
<evidence type="ECO:0000313" key="2">
    <source>
        <dbReference type="EMBL" id="MBC1492737.1"/>
    </source>
</evidence>
<name>A0A7X1CCR6_9LIST</name>
<keyword evidence="1" id="KW-0175">Coiled coil</keyword>